<organism evidence="1">
    <name type="scientific">Anguilla anguilla</name>
    <name type="common">European freshwater eel</name>
    <name type="synonym">Muraena anguilla</name>
    <dbReference type="NCBI Taxonomy" id="7936"/>
    <lineage>
        <taxon>Eukaryota</taxon>
        <taxon>Metazoa</taxon>
        <taxon>Chordata</taxon>
        <taxon>Craniata</taxon>
        <taxon>Vertebrata</taxon>
        <taxon>Euteleostomi</taxon>
        <taxon>Actinopterygii</taxon>
        <taxon>Neopterygii</taxon>
        <taxon>Teleostei</taxon>
        <taxon>Anguilliformes</taxon>
        <taxon>Anguillidae</taxon>
        <taxon>Anguilla</taxon>
    </lineage>
</organism>
<name>A0A0E9WH36_ANGAN</name>
<proteinExistence type="predicted"/>
<reference evidence="1" key="1">
    <citation type="submission" date="2014-11" db="EMBL/GenBank/DDBJ databases">
        <authorList>
            <person name="Amaro Gonzalez C."/>
        </authorList>
    </citation>
    <scope>NUCLEOTIDE SEQUENCE</scope>
</reference>
<dbReference type="EMBL" id="GBXM01018890">
    <property type="protein sequence ID" value="JAH89687.1"/>
    <property type="molecule type" value="Transcribed_RNA"/>
</dbReference>
<sequence length="48" mass="5376">MNGMLNGFSYFTEDLSLFESSYSLCTPLQSPVHPFRVMMSTFVCGVTC</sequence>
<evidence type="ECO:0000313" key="1">
    <source>
        <dbReference type="EMBL" id="JAH89687.1"/>
    </source>
</evidence>
<protein>
    <submittedName>
        <fullName evidence="1">Uncharacterized protein</fullName>
    </submittedName>
</protein>
<reference evidence="1" key="2">
    <citation type="journal article" date="2015" name="Fish Shellfish Immunol.">
        <title>Early steps in the European eel (Anguilla anguilla)-Vibrio vulnificus interaction in the gills: Role of the RtxA13 toxin.</title>
        <authorList>
            <person name="Callol A."/>
            <person name="Pajuelo D."/>
            <person name="Ebbesson L."/>
            <person name="Teles M."/>
            <person name="MacKenzie S."/>
            <person name="Amaro C."/>
        </authorList>
    </citation>
    <scope>NUCLEOTIDE SEQUENCE</scope>
</reference>
<accession>A0A0E9WH36</accession>
<dbReference type="AlphaFoldDB" id="A0A0E9WH36"/>